<dbReference type="SUPFAM" id="SSF53822">
    <property type="entry name" value="Periplasmic binding protein-like I"/>
    <property type="match status" value="1"/>
</dbReference>
<dbReference type="CDD" id="cd14014">
    <property type="entry name" value="STKc_PknB_like"/>
    <property type="match status" value="1"/>
</dbReference>
<dbReference type="GO" id="GO:0016301">
    <property type="term" value="F:kinase activity"/>
    <property type="evidence" value="ECO:0007669"/>
    <property type="project" value="UniProtKB-KW"/>
</dbReference>
<dbReference type="InterPro" id="IPR008271">
    <property type="entry name" value="Ser/Thr_kinase_AS"/>
</dbReference>
<dbReference type="PROSITE" id="PS50011">
    <property type="entry name" value="PROTEIN_KINASE_DOM"/>
    <property type="match status" value="1"/>
</dbReference>
<sequence>MRGRLLNDRYELTERIGAGGMGEVWRARDRSLGREVAIKLLVPSAVADEGAGESEGEGEQEQLLARFRLEARAAASLDSPYIVAVHDHGTDDGTPYLVMALVQGRSLDQVLRQDVRVPVADALRWAADICRALAAAHAAGVVHRDIKPGNVMIAQDGTAKVVDFGIATFVERVAGDSRLTRTGQLPFGSVPYLAPERFRQEPGDGRTDLYALGCVLYELLVGHPPFTGSAAGVMYNHVNDAPLPPSRARAAVTAPVERIVLDLLAKDPADRPADAGAALERIVAAGRGLSRKQDAQDSGVAVTDEAGVADAVPQAHPPTVRVGGVQEPRDRRPAAEVANARTQPTATGPVSKHAPPSPAPRRRSRKRVLITAALVLAVSVPTGLGIRSLAAPDTETTAGDKNTTPAVYEIGVAHSYEHVGARNAADAYEGGEFKQFTTQQRRTVESAFAETLGAKSGDRFRLVPLAADPDVPTRKLLAKHPDMLAVIGDTTDFAWVHDTDEAFLPEIATCSEVAFAGAQFAIPPDEERQGEAMAEYLLTQTEARRVLVAEDTVWADRSNGMGTALRKAGVTVKTLKTSLSDVKPSQIPGLVDKAQPEAVVLPIAADVATWAEKLRADGFSGPVIAEGDSTGICEDSEERARAEAQDKAIPDGVLRTRNYTGEPGDNLPARGNDELYDGALALATALKKLPADASASSLRHTLDREIQNVSVNGVIGEVSFEKGRSARERPVWIDSRDDDAWTEIGKVDKKYEPTKR</sequence>
<evidence type="ECO:0000256" key="1">
    <source>
        <dbReference type="ARBA" id="ARBA00012513"/>
    </source>
</evidence>
<dbReference type="EMBL" id="JBIRGQ010000004">
    <property type="protein sequence ID" value="MFH8548238.1"/>
    <property type="molecule type" value="Genomic_DNA"/>
</dbReference>
<dbReference type="InterPro" id="IPR017441">
    <property type="entry name" value="Protein_kinase_ATP_BS"/>
</dbReference>
<evidence type="ECO:0000313" key="11">
    <source>
        <dbReference type="Proteomes" id="UP001610818"/>
    </source>
</evidence>
<dbReference type="Gene3D" id="3.40.50.2300">
    <property type="match status" value="2"/>
</dbReference>
<keyword evidence="4 7" id="KW-0547">Nucleotide-binding</keyword>
<dbReference type="SUPFAM" id="SSF56112">
    <property type="entry name" value="Protein kinase-like (PK-like)"/>
    <property type="match status" value="1"/>
</dbReference>
<name>A0ABW7QU31_9ACTN</name>
<evidence type="ECO:0000256" key="5">
    <source>
        <dbReference type="ARBA" id="ARBA00022777"/>
    </source>
</evidence>
<feature type="binding site" evidence="7">
    <location>
        <position position="39"/>
    </location>
    <ligand>
        <name>ATP</name>
        <dbReference type="ChEBI" id="CHEBI:30616"/>
    </ligand>
</feature>
<reference evidence="10 11" key="1">
    <citation type="submission" date="2024-10" db="EMBL/GenBank/DDBJ databases">
        <title>The Natural Products Discovery Center: Release of the First 8490 Sequenced Strains for Exploring Actinobacteria Biosynthetic Diversity.</title>
        <authorList>
            <person name="Kalkreuter E."/>
            <person name="Kautsar S.A."/>
            <person name="Yang D."/>
            <person name="Bader C.D."/>
            <person name="Teijaro C.N."/>
            <person name="Fluegel L."/>
            <person name="Davis C.M."/>
            <person name="Simpson J.R."/>
            <person name="Lauterbach L."/>
            <person name="Steele A.D."/>
            <person name="Gui C."/>
            <person name="Meng S."/>
            <person name="Li G."/>
            <person name="Viehrig K."/>
            <person name="Ye F."/>
            <person name="Su P."/>
            <person name="Kiefer A.F."/>
            <person name="Nichols A."/>
            <person name="Cepeda A.J."/>
            <person name="Yan W."/>
            <person name="Fan B."/>
            <person name="Jiang Y."/>
            <person name="Adhikari A."/>
            <person name="Zheng C.-J."/>
            <person name="Schuster L."/>
            <person name="Cowan T.M."/>
            <person name="Smanski M.J."/>
            <person name="Chevrette M.G."/>
            <person name="De Carvalho L.P.S."/>
            <person name="Shen B."/>
        </authorList>
    </citation>
    <scope>NUCLEOTIDE SEQUENCE [LARGE SCALE GENOMIC DNA]</scope>
    <source>
        <strain evidence="10 11">NPDC017990</strain>
    </source>
</reference>
<dbReference type="Proteomes" id="UP001610818">
    <property type="component" value="Unassembled WGS sequence"/>
</dbReference>
<dbReference type="Pfam" id="PF00069">
    <property type="entry name" value="Pkinase"/>
    <property type="match status" value="1"/>
</dbReference>
<dbReference type="InterPro" id="IPR028082">
    <property type="entry name" value="Peripla_BP_I"/>
</dbReference>
<dbReference type="Gene3D" id="3.30.200.20">
    <property type="entry name" value="Phosphorylase Kinase, domain 1"/>
    <property type="match status" value="1"/>
</dbReference>
<evidence type="ECO:0000256" key="8">
    <source>
        <dbReference type="SAM" id="MobiDB-lite"/>
    </source>
</evidence>
<accession>A0ABW7QU31</accession>
<evidence type="ECO:0000256" key="4">
    <source>
        <dbReference type="ARBA" id="ARBA00022741"/>
    </source>
</evidence>
<organism evidence="10 11">
    <name type="scientific">Streptomyces longisporoflavus</name>
    <dbReference type="NCBI Taxonomy" id="28044"/>
    <lineage>
        <taxon>Bacteria</taxon>
        <taxon>Bacillati</taxon>
        <taxon>Actinomycetota</taxon>
        <taxon>Actinomycetes</taxon>
        <taxon>Kitasatosporales</taxon>
        <taxon>Streptomycetaceae</taxon>
        <taxon>Streptomyces</taxon>
    </lineage>
</organism>
<dbReference type="SMART" id="SM00220">
    <property type="entry name" value="S_TKc"/>
    <property type="match status" value="1"/>
</dbReference>
<keyword evidence="11" id="KW-1185">Reference proteome</keyword>
<keyword evidence="3" id="KW-0808">Transferase</keyword>
<dbReference type="PROSITE" id="PS00107">
    <property type="entry name" value="PROTEIN_KINASE_ATP"/>
    <property type="match status" value="1"/>
</dbReference>
<evidence type="ECO:0000259" key="9">
    <source>
        <dbReference type="PROSITE" id="PS50011"/>
    </source>
</evidence>
<dbReference type="RefSeq" id="WP_397714709.1">
    <property type="nucleotide sequence ID" value="NZ_JBIRGN010000004.1"/>
</dbReference>
<protein>
    <recommendedName>
        <fullName evidence="1">non-specific serine/threonine protein kinase</fullName>
        <ecNumber evidence="1">2.7.11.1</ecNumber>
    </recommendedName>
</protein>
<evidence type="ECO:0000256" key="3">
    <source>
        <dbReference type="ARBA" id="ARBA00022679"/>
    </source>
</evidence>
<dbReference type="Gene3D" id="1.10.510.10">
    <property type="entry name" value="Transferase(Phosphotransferase) domain 1"/>
    <property type="match status" value="1"/>
</dbReference>
<keyword evidence="2" id="KW-0723">Serine/threonine-protein kinase</keyword>
<keyword evidence="6 7" id="KW-0067">ATP-binding</keyword>
<keyword evidence="5 10" id="KW-0418">Kinase</keyword>
<gene>
    <name evidence="10" type="ORF">ACH4F9_24805</name>
</gene>
<dbReference type="PANTHER" id="PTHR43289:SF6">
    <property type="entry name" value="SERINE_THREONINE-PROTEIN KINASE NEKL-3"/>
    <property type="match status" value="1"/>
</dbReference>
<feature type="domain" description="Protein kinase" evidence="9">
    <location>
        <begin position="10"/>
        <end position="283"/>
    </location>
</feature>
<evidence type="ECO:0000256" key="7">
    <source>
        <dbReference type="PROSITE-ProRule" id="PRU10141"/>
    </source>
</evidence>
<comment type="caution">
    <text evidence="10">The sequence shown here is derived from an EMBL/GenBank/DDBJ whole genome shotgun (WGS) entry which is preliminary data.</text>
</comment>
<dbReference type="InterPro" id="IPR011009">
    <property type="entry name" value="Kinase-like_dom_sf"/>
</dbReference>
<dbReference type="EC" id="2.7.11.1" evidence="1"/>
<dbReference type="PANTHER" id="PTHR43289">
    <property type="entry name" value="MITOGEN-ACTIVATED PROTEIN KINASE KINASE KINASE 20-RELATED"/>
    <property type="match status" value="1"/>
</dbReference>
<evidence type="ECO:0000256" key="6">
    <source>
        <dbReference type="ARBA" id="ARBA00022840"/>
    </source>
</evidence>
<evidence type="ECO:0000256" key="2">
    <source>
        <dbReference type="ARBA" id="ARBA00022527"/>
    </source>
</evidence>
<dbReference type="InterPro" id="IPR000719">
    <property type="entry name" value="Prot_kinase_dom"/>
</dbReference>
<dbReference type="PROSITE" id="PS00108">
    <property type="entry name" value="PROTEIN_KINASE_ST"/>
    <property type="match status" value="1"/>
</dbReference>
<evidence type="ECO:0000313" key="10">
    <source>
        <dbReference type="EMBL" id="MFH8548238.1"/>
    </source>
</evidence>
<proteinExistence type="predicted"/>
<feature type="region of interest" description="Disordered" evidence="8">
    <location>
        <begin position="308"/>
        <end position="365"/>
    </location>
</feature>